<gene>
    <name evidence="1" type="ORF">LIZ56_16670</name>
</gene>
<accession>A0AAW4UE05</accession>
<dbReference type="EMBL" id="JAJCJK010000214">
    <property type="protein sequence ID" value="MCB6940007.1"/>
    <property type="molecule type" value="Genomic_DNA"/>
</dbReference>
<protein>
    <submittedName>
        <fullName evidence="1">Uncharacterized protein</fullName>
    </submittedName>
</protein>
<feature type="non-terminal residue" evidence="1">
    <location>
        <position position="69"/>
    </location>
</feature>
<proteinExistence type="predicted"/>
<feature type="non-terminal residue" evidence="1">
    <location>
        <position position="1"/>
    </location>
</feature>
<reference evidence="1" key="1">
    <citation type="submission" date="2021-10" db="EMBL/GenBank/DDBJ databases">
        <title>Collection of gut derived symbiotic bacterial strains cultured from healthy donors.</title>
        <authorList>
            <person name="Lin H."/>
            <person name="Littmann E."/>
            <person name="Kohout C."/>
            <person name="Pamer E.G."/>
        </authorList>
    </citation>
    <scope>NUCLEOTIDE SEQUENCE</scope>
    <source>
        <strain evidence="1">DFI.9.42</strain>
    </source>
</reference>
<comment type="caution">
    <text evidence="1">The sequence shown here is derived from an EMBL/GenBank/DDBJ whole genome shotgun (WGS) entry which is preliminary data.</text>
</comment>
<evidence type="ECO:0000313" key="1">
    <source>
        <dbReference type="EMBL" id="MCB6940007.1"/>
    </source>
</evidence>
<dbReference type="AlphaFoldDB" id="A0AAW4UE05"/>
<dbReference type="Proteomes" id="UP001197684">
    <property type="component" value="Unassembled WGS sequence"/>
</dbReference>
<dbReference type="RefSeq" id="WP_330664731.1">
    <property type="nucleotide sequence ID" value="NZ_JAJCJK010000214.1"/>
</dbReference>
<evidence type="ECO:0000313" key="2">
    <source>
        <dbReference type="Proteomes" id="UP001197684"/>
    </source>
</evidence>
<sequence>VIDGGKIKIIKNPSGGFELNGKDFKGKILCGFLNWLGHLMSDMVGSSGARGHVGKTGAGIPAPFYALTQ</sequence>
<name>A0AAW4UE05_9FIRM</name>
<organism evidence="1 2">
    <name type="scientific">Agathobacter rectalis</name>
    <dbReference type="NCBI Taxonomy" id="39491"/>
    <lineage>
        <taxon>Bacteria</taxon>
        <taxon>Bacillati</taxon>
        <taxon>Bacillota</taxon>
        <taxon>Clostridia</taxon>
        <taxon>Lachnospirales</taxon>
        <taxon>Lachnospiraceae</taxon>
        <taxon>Agathobacter</taxon>
    </lineage>
</organism>